<protein>
    <recommendedName>
        <fullName evidence="8">Cytidylate kinase</fullName>
        <shortName evidence="8">CK</shortName>
        <ecNumber evidence="8">2.7.4.25</ecNumber>
    </recommendedName>
    <alternativeName>
        <fullName evidence="8">Cytidine monophosphate kinase</fullName>
        <shortName evidence="8">CMP kinase</shortName>
    </alternativeName>
</protein>
<feature type="domain" description="Cytidylate kinase" evidence="9">
    <location>
        <begin position="29"/>
        <end position="245"/>
    </location>
</feature>
<dbReference type="NCBIfam" id="TIGR00017">
    <property type="entry name" value="cmk"/>
    <property type="match status" value="1"/>
</dbReference>
<evidence type="ECO:0000256" key="8">
    <source>
        <dbReference type="HAMAP-Rule" id="MF_00238"/>
    </source>
</evidence>
<evidence type="ECO:0000256" key="5">
    <source>
        <dbReference type="ARBA" id="ARBA00022840"/>
    </source>
</evidence>
<dbReference type="EC" id="2.7.4.25" evidence="8"/>
<dbReference type="HAMAP" id="MF_00238">
    <property type="entry name" value="Cytidyl_kinase_type1"/>
    <property type="match status" value="1"/>
</dbReference>
<accession>A0A4V1ALB6</accession>
<dbReference type="GO" id="GO:0006220">
    <property type="term" value="P:pyrimidine nucleotide metabolic process"/>
    <property type="evidence" value="ECO:0007669"/>
    <property type="project" value="UniProtKB-UniRule"/>
</dbReference>
<dbReference type="InterPro" id="IPR011994">
    <property type="entry name" value="Cytidylate_kinase_dom"/>
</dbReference>
<dbReference type="GO" id="GO:0036430">
    <property type="term" value="F:CMP kinase activity"/>
    <property type="evidence" value="ECO:0007669"/>
    <property type="project" value="RHEA"/>
</dbReference>
<dbReference type="GO" id="GO:0036431">
    <property type="term" value="F:dCMP kinase activity"/>
    <property type="evidence" value="ECO:0007669"/>
    <property type="project" value="InterPro"/>
</dbReference>
<keyword evidence="2 8" id="KW-0808">Transferase</keyword>
<evidence type="ECO:0000256" key="2">
    <source>
        <dbReference type="ARBA" id="ARBA00022679"/>
    </source>
</evidence>
<comment type="subcellular location">
    <subcellularLocation>
        <location evidence="8">Cytoplasm</location>
    </subcellularLocation>
</comment>
<dbReference type="Proteomes" id="UP000294419">
    <property type="component" value="Chromosome"/>
</dbReference>
<dbReference type="InterPro" id="IPR027417">
    <property type="entry name" value="P-loop_NTPase"/>
</dbReference>
<evidence type="ECO:0000256" key="7">
    <source>
        <dbReference type="ARBA" id="ARBA00048478"/>
    </source>
</evidence>
<keyword evidence="11" id="KW-1185">Reference proteome</keyword>
<keyword evidence="4 8" id="KW-0418">Kinase</keyword>
<dbReference type="SUPFAM" id="SSF52540">
    <property type="entry name" value="P-loop containing nucleoside triphosphate hydrolases"/>
    <property type="match status" value="1"/>
</dbReference>
<dbReference type="GO" id="GO:0005829">
    <property type="term" value="C:cytosol"/>
    <property type="evidence" value="ECO:0007669"/>
    <property type="project" value="TreeGrafter"/>
</dbReference>
<sequence>MLPSKQNSTDLFFFSENFQEICLMRKPVIAIDGYSSTGKSSISKIIAQKLGLVHLDTGALYRGITYFALKNCLNANGEINLPELFNRLNEIELEFKPIDRELVMFLNGNDISTDIRTNEISQNVSLIASQKEVRDFLLDAQREMAEKGGVIMDGRDIGTVILPTADFKFFLTASVDERTKRRFLELQSLGIETDENTVRENLISRDKTDSEREVAPLRKADDAITIDNSDFTKNETVDLILSYLKDF</sequence>
<dbReference type="GO" id="GO:0005524">
    <property type="term" value="F:ATP binding"/>
    <property type="evidence" value="ECO:0007669"/>
    <property type="project" value="UniProtKB-UniRule"/>
</dbReference>
<evidence type="ECO:0000256" key="3">
    <source>
        <dbReference type="ARBA" id="ARBA00022741"/>
    </source>
</evidence>
<evidence type="ECO:0000256" key="1">
    <source>
        <dbReference type="ARBA" id="ARBA00009427"/>
    </source>
</evidence>
<keyword evidence="5 8" id="KW-0067">ATP-binding</keyword>
<dbReference type="GO" id="GO:0015949">
    <property type="term" value="P:nucleobase-containing small molecule interconversion"/>
    <property type="evidence" value="ECO:0007669"/>
    <property type="project" value="TreeGrafter"/>
</dbReference>
<dbReference type="PANTHER" id="PTHR21299:SF2">
    <property type="entry name" value="CYTIDYLATE KINASE"/>
    <property type="match status" value="1"/>
</dbReference>
<keyword evidence="3 8" id="KW-0547">Nucleotide-binding</keyword>
<dbReference type="Gene3D" id="3.40.50.300">
    <property type="entry name" value="P-loop containing nucleotide triphosphate hydrolases"/>
    <property type="match status" value="1"/>
</dbReference>
<gene>
    <name evidence="8 10" type="primary">cmk</name>
    <name evidence="10" type="ORF">NBC122_02390</name>
</gene>
<proteinExistence type="inferred from homology"/>
<dbReference type="EMBL" id="CP037954">
    <property type="protein sequence ID" value="QBO59194.1"/>
    <property type="molecule type" value="Genomic_DNA"/>
</dbReference>
<dbReference type="KEGG" id="csal:NBC122_02390"/>
<dbReference type="Pfam" id="PF02224">
    <property type="entry name" value="Cytidylate_kin"/>
    <property type="match status" value="1"/>
</dbReference>
<organism evidence="10 11">
    <name type="scientific">Chryseobacterium salivictor</name>
    <dbReference type="NCBI Taxonomy" id="2547600"/>
    <lineage>
        <taxon>Bacteria</taxon>
        <taxon>Pseudomonadati</taxon>
        <taxon>Bacteroidota</taxon>
        <taxon>Flavobacteriia</taxon>
        <taxon>Flavobacteriales</taxon>
        <taxon>Weeksellaceae</taxon>
        <taxon>Chryseobacterium group</taxon>
        <taxon>Chryseobacterium</taxon>
    </lineage>
</organism>
<evidence type="ECO:0000313" key="10">
    <source>
        <dbReference type="EMBL" id="QBO59194.1"/>
    </source>
</evidence>
<dbReference type="AlphaFoldDB" id="A0A4V1ALB6"/>
<feature type="binding site" evidence="8">
    <location>
        <begin position="33"/>
        <end position="41"/>
    </location>
    <ligand>
        <name>ATP</name>
        <dbReference type="ChEBI" id="CHEBI:30616"/>
    </ligand>
</feature>
<keyword evidence="8" id="KW-0963">Cytoplasm</keyword>
<comment type="catalytic activity">
    <reaction evidence="6 8">
        <text>dCMP + ATP = dCDP + ADP</text>
        <dbReference type="Rhea" id="RHEA:25094"/>
        <dbReference type="ChEBI" id="CHEBI:30616"/>
        <dbReference type="ChEBI" id="CHEBI:57566"/>
        <dbReference type="ChEBI" id="CHEBI:58593"/>
        <dbReference type="ChEBI" id="CHEBI:456216"/>
        <dbReference type="EC" id="2.7.4.25"/>
    </reaction>
</comment>
<reference evidence="10 11" key="1">
    <citation type="submission" date="2019-03" db="EMBL/GenBank/DDBJ databases">
        <authorList>
            <person name="Kim H."/>
            <person name="Yu S.-M."/>
        </authorList>
    </citation>
    <scope>NUCLEOTIDE SEQUENCE [LARGE SCALE GENOMIC DNA]</scope>
    <source>
        <strain evidence="10 11">NBC122</strain>
    </source>
</reference>
<dbReference type="PANTHER" id="PTHR21299">
    <property type="entry name" value="CYTIDYLATE KINASE/PANTOATE-BETA-ALANINE LIGASE"/>
    <property type="match status" value="1"/>
</dbReference>
<evidence type="ECO:0000313" key="11">
    <source>
        <dbReference type="Proteomes" id="UP000294419"/>
    </source>
</evidence>
<name>A0A4V1ALB6_9FLAO</name>
<comment type="similarity">
    <text evidence="1 8">Belongs to the cytidylate kinase family. Type 1 subfamily.</text>
</comment>
<evidence type="ECO:0000256" key="6">
    <source>
        <dbReference type="ARBA" id="ARBA00047615"/>
    </source>
</evidence>
<evidence type="ECO:0000259" key="9">
    <source>
        <dbReference type="Pfam" id="PF02224"/>
    </source>
</evidence>
<evidence type="ECO:0000256" key="4">
    <source>
        <dbReference type="ARBA" id="ARBA00022777"/>
    </source>
</evidence>
<dbReference type="InterPro" id="IPR003136">
    <property type="entry name" value="Cytidylate_kin"/>
</dbReference>
<dbReference type="CDD" id="cd02020">
    <property type="entry name" value="CMPK"/>
    <property type="match status" value="1"/>
</dbReference>
<comment type="catalytic activity">
    <reaction evidence="7 8">
        <text>CMP + ATP = CDP + ADP</text>
        <dbReference type="Rhea" id="RHEA:11600"/>
        <dbReference type="ChEBI" id="CHEBI:30616"/>
        <dbReference type="ChEBI" id="CHEBI:58069"/>
        <dbReference type="ChEBI" id="CHEBI:60377"/>
        <dbReference type="ChEBI" id="CHEBI:456216"/>
        <dbReference type="EC" id="2.7.4.25"/>
    </reaction>
</comment>